<sequence>MPTHTPHTPEPHIPEPHTPAAHTPQPAGEAGVVWSLLTGMYAAYETGDREAIDACLDPEATIWDSAVPGLLRGRADLERVRAARPAPVPGGAPAETGVTAYDPVAEVFGDTAVLRYWLRVEFGPGRFSPELVRNTAVLRRSGTGHWRIVHLHEDVAQAGGEPLPS</sequence>
<dbReference type="Gene3D" id="3.10.450.50">
    <property type="match status" value="1"/>
</dbReference>
<proteinExistence type="predicted"/>
<dbReference type="Pfam" id="PF14534">
    <property type="entry name" value="DUF4440"/>
    <property type="match status" value="1"/>
</dbReference>
<dbReference type="SUPFAM" id="SSF54427">
    <property type="entry name" value="NTF2-like"/>
    <property type="match status" value="1"/>
</dbReference>
<organism evidence="3 4">
    <name type="scientific">Streptomyces iconiensis</name>
    <dbReference type="NCBI Taxonomy" id="1384038"/>
    <lineage>
        <taxon>Bacteria</taxon>
        <taxon>Bacillati</taxon>
        <taxon>Actinomycetota</taxon>
        <taxon>Actinomycetes</taxon>
        <taxon>Kitasatosporales</taxon>
        <taxon>Streptomycetaceae</taxon>
        <taxon>Streptomyces</taxon>
    </lineage>
</organism>
<keyword evidence="4" id="KW-1185">Reference proteome</keyword>
<evidence type="ECO:0000313" key="4">
    <source>
        <dbReference type="Proteomes" id="UP001214441"/>
    </source>
</evidence>
<evidence type="ECO:0000256" key="1">
    <source>
        <dbReference type="SAM" id="MobiDB-lite"/>
    </source>
</evidence>
<protein>
    <submittedName>
        <fullName evidence="3">DUF4440 domain-containing protein</fullName>
    </submittedName>
</protein>
<name>A0ABT6ZQJ7_9ACTN</name>
<dbReference type="InterPro" id="IPR032710">
    <property type="entry name" value="NTF2-like_dom_sf"/>
</dbReference>
<feature type="region of interest" description="Disordered" evidence="1">
    <location>
        <begin position="1"/>
        <end position="27"/>
    </location>
</feature>
<evidence type="ECO:0000259" key="2">
    <source>
        <dbReference type="Pfam" id="PF14534"/>
    </source>
</evidence>
<accession>A0ABT6ZQJ7</accession>
<reference evidence="3 4" key="1">
    <citation type="submission" date="2023-05" db="EMBL/GenBank/DDBJ databases">
        <title>Streptantibioticus silvisoli sp. nov., acidotolerant actinomycetes 1 from pine litter.</title>
        <authorList>
            <person name="Swiecimska M."/>
            <person name="Golinska P."/>
            <person name="Sangal V."/>
            <person name="Wachnowicz B."/>
            <person name="Goodfellow M."/>
        </authorList>
    </citation>
    <scope>NUCLEOTIDE SEQUENCE [LARGE SCALE GENOMIC DNA]</scope>
    <source>
        <strain evidence="3 4">DSM 42109</strain>
    </source>
</reference>
<dbReference type="RefSeq" id="WP_274039156.1">
    <property type="nucleotide sequence ID" value="NZ_JANCPR020000004.1"/>
</dbReference>
<dbReference type="InterPro" id="IPR027843">
    <property type="entry name" value="DUF4440"/>
</dbReference>
<dbReference type="Proteomes" id="UP001214441">
    <property type="component" value="Unassembled WGS sequence"/>
</dbReference>
<dbReference type="EMBL" id="JANCPR020000004">
    <property type="protein sequence ID" value="MDJ1131329.1"/>
    <property type="molecule type" value="Genomic_DNA"/>
</dbReference>
<comment type="caution">
    <text evidence="3">The sequence shown here is derived from an EMBL/GenBank/DDBJ whole genome shotgun (WGS) entry which is preliminary data.</text>
</comment>
<feature type="domain" description="DUF4440" evidence="2">
    <location>
        <begin position="36"/>
        <end position="148"/>
    </location>
</feature>
<gene>
    <name evidence="3" type="ORF">NMN56_005035</name>
</gene>
<evidence type="ECO:0000313" key="3">
    <source>
        <dbReference type="EMBL" id="MDJ1131329.1"/>
    </source>
</evidence>